<gene>
    <name evidence="2" type="ORF">DFH08DRAFT_809936</name>
</gene>
<protein>
    <submittedName>
        <fullName evidence="2">Uncharacterized protein</fullName>
    </submittedName>
</protein>
<accession>A0AAD7ERH0</accession>
<feature type="region of interest" description="Disordered" evidence="1">
    <location>
        <begin position="57"/>
        <end position="308"/>
    </location>
</feature>
<feature type="region of interest" description="Disordered" evidence="1">
    <location>
        <begin position="660"/>
        <end position="689"/>
    </location>
</feature>
<proteinExistence type="predicted"/>
<name>A0AAD7ERH0_9AGAR</name>
<evidence type="ECO:0000256" key="1">
    <source>
        <dbReference type="SAM" id="MobiDB-lite"/>
    </source>
</evidence>
<feature type="compositionally biased region" description="Acidic residues" evidence="1">
    <location>
        <begin position="296"/>
        <end position="308"/>
    </location>
</feature>
<evidence type="ECO:0000313" key="3">
    <source>
        <dbReference type="Proteomes" id="UP001218218"/>
    </source>
</evidence>
<feature type="compositionally biased region" description="Pro residues" evidence="1">
    <location>
        <begin position="820"/>
        <end position="832"/>
    </location>
</feature>
<reference evidence="2" key="1">
    <citation type="submission" date="2023-03" db="EMBL/GenBank/DDBJ databases">
        <title>Massive genome expansion in bonnet fungi (Mycena s.s.) driven by repeated elements and novel gene families across ecological guilds.</title>
        <authorList>
            <consortium name="Lawrence Berkeley National Laboratory"/>
            <person name="Harder C.B."/>
            <person name="Miyauchi S."/>
            <person name="Viragh M."/>
            <person name="Kuo A."/>
            <person name="Thoen E."/>
            <person name="Andreopoulos B."/>
            <person name="Lu D."/>
            <person name="Skrede I."/>
            <person name="Drula E."/>
            <person name="Henrissat B."/>
            <person name="Morin E."/>
            <person name="Kohler A."/>
            <person name="Barry K."/>
            <person name="LaButti K."/>
            <person name="Morin E."/>
            <person name="Salamov A."/>
            <person name="Lipzen A."/>
            <person name="Mereny Z."/>
            <person name="Hegedus B."/>
            <person name="Baldrian P."/>
            <person name="Stursova M."/>
            <person name="Weitz H."/>
            <person name="Taylor A."/>
            <person name="Grigoriev I.V."/>
            <person name="Nagy L.G."/>
            <person name="Martin F."/>
            <person name="Kauserud H."/>
        </authorList>
    </citation>
    <scope>NUCLEOTIDE SEQUENCE</scope>
    <source>
        <strain evidence="2">CBHHK002</strain>
    </source>
</reference>
<comment type="caution">
    <text evidence="2">The sequence shown here is derived from an EMBL/GenBank/DDBJ whole genome shotgun (WGS) entry which is preliminary data.</text>
</comment>
<feature type="compositionally biased region" description="Basic and acidic residues" evidence="1">
    <location>
        <begin position="672"/>
        <end position="688"/>
    </location>
</feature>
<dbReference type="EMBL" id="JARIHO010000021">
    <property type="protein sequence ID" value="KAJ7346095.1"/>
    <property type="molecule type" value="Genomic_DNA"/>
</dbReference>
<dbReference type="Proteomes" id="UP001218218">
    <property type="component" value="Unassembled WGS sequence"/>
</dbReference>
<dbReference type="AlphaFoldDB" id="A0AAD7ERH0"/>
<sequence length="929" mass="102902">MLRCDINIGHPILDKHQVIGHSFGRWPKAENGHVMCGVTGEVAAFQSLFCTTTKMSHIERRNDEQMPEEPTPRGGNPLPDSDNELARRAPEELMPSGVPEPDDQPMPSSALPPDNADLARRARSPPNNELARRAPEELTPSGVPEPDDQPMPSSALPPDNADLARRARSPPNNELARRAPEELTPSGVPEPDNQPTDLARRACTPLFLPDSRGPTPFAFSQSNFDDFRRPTPIPSRVPPEVDASRKRARSNSVEPPPSKRRKPRSVARFLDLAAEEDEDSGDDDAPRGVRRATLAEDGEDDGDDDEETRSDLEFIDDEPVHQGSHFLIPEETDAAALEALAASFKAAPALSLDPSTVATSAHDDSVLNLFQPNAPAPSDAPATVQRGEWIRLKKKPYEGKIAWVVSSQRFIVANLTTFGEEDSCSRLKYDSPLHASAYPRVLPNPYELLPFKQTGESYLKKATFIGTAPALVEGTHVVVVAGEHEGYVGYIIIIREIADGKHVARWAKIQENYNGTDTVHAKTPGIEAQILHLRRHALDPPTPFRVLDRVQVVTGIEHRGAIGRIVQVEDEWLRVQCLPESGEHNIIEVEHRRVTRYFMEGDFVCVTSGPTERRGLVVKGRQNFDGSDDYDDPLWRAPSRDVNFDLNPDSSMSSWAALMPQPDPTRALRSAMGHDLEKQRREGKHDGSDFNDVLRLAVDEDLKKQRRLREGRPVGRRYEGIEVKVVRQGPFKGTQGIVIGDFDGPGRAKRIQKCKHKYQVQDDDGIMVTVQKEGSNEKFTVDIKRLVHVHTYMPLSKTQAVPDWMLVRWPAPQPARARTPLPPSRSPTPPPQASWTLNSQTLDGDFGAPTLFKFILTAHFQENSTADGSVFPGSFRSLGSEFSAAKADPVILPSISPSAKRISTRRRFVSGLLDQTEPTTPFVDLVSGQ</sequence>
<feature type="region of interest" description="Disordered" evidence="1">
    <location>
        <begin position="814"/>
        <end position="834"/>
    </location>
</feature>
<evidence type="ECO:0000313" key="2">
    <source>
        <dbReference type="EMBL" id="KAJ7346095.1"/>
    </source>
</evidence>
<organism evidence="2 3">
    <name type="scientific">Mycena albidolilacea</name>
    <dbReference type="NCBI Taxonomy" id="1033008"/>
    <lineage>
        <taxon>Eukaryota</taxon>
        <taxon>Fungi</taxon>
        <taxon>Dikarya</taxon>
        <taxon>Basidiomycota</taxon>
        <taxon>Agaricomycotina</taxon>
        <taxon>Agaricomycetes</taxon>
        <taxon>Agaricomycetidae</taxon>
        <taxon>Agaricales</taxon>
        <taxon>Marasmiineae</taxon>
        <taxon>Mycenaceae</taxon>
        <taxon>Mycena</taxon>
    </lineage>
</organism>
<feature type="compositionally biased region" description="Acidic residues" evidence="1">
    <location>
        <begin position="273"/>
        <end position="283"/>
    </location>
</feature>
<keyword evidence="3" id="KW-1185">Reference proteome</keyword>